<comment type="subcellular location">
    <subcellularLocation>
        <location evidence="1">Membrane</location>
        <topology evidence="1">Multi-pass membrane protein</topology>
    </subcellularLocation>
</comment>
<dbReference type="Pfam" id="PF00664">
    <property type="entry name" value="ABC_membrane"/>
    <property type="match status" value="2"/>
</dbReference>
<dbReference type="Gene3D" id="1.20.1560.10">
    <property type="entry name" value="ABC transporter type 1, transmembrane domain"/>
    <property type="match status" value="2"/>
</dbReference>
<comment type="similarity">
    <text evidence="2">Belongs to the ABC transporter superfamily. ABCC family. Conjugate transporter (TC 3.A.1.208) subfamily.</text>
</comment>
<dbReference type="SMART" id="SM00382">
    <property type="entry name" value="AAA"/>
    <property type="match status" value="2"/>
</dbReference>
<feature type="transmembrane region" description="Helical" evidence="13">
    <location>
        <begin position="388"/>
        <end position="411"/>
    </location>
</feature>
<evidence type="ECO:0000313" key="17">
    <source>
        <dbReference type="RefSeq" id="XP_029636560.1"/>
    </source>
</evidence>
<feature type="transmembrane region" description="Helical" evidence="13">
    <location>
        <begin position="63"/>
        <end position="84"/>
    </location>
</feature>
<keyword evidence="9" id="KW-1278">Translocase</keyword>
<feature type="transmembrane region" description="Helical" evidence="13">
    <location>
        <begin position="1110"/>
        <end position="1141"/>
    </location>
</feature>
<dbReference type="InterPro" id="IPR003439">
    <property type="entry name" value="ABC_transporter-like_ATP-bd"/>
</dbReference>
<feature type="transmembrane region" description="Helical" evidence="13">
    <location>
        <begin position="104"/>
        <end position="124"/>
    </location>
</feature>
<evidence type="ECO:0000256" key="10">
    <source>
        <dbReference type="ARBA" id="ARBA00022989"/>
    </source>
</evidence>
<keyword evidence="11 13" id="KW-0472">Membrane</keyword>
<dbReference type="GO" id="GO:0016020">
    <property type="term" value="C:membrane"/>
    <property type="evidence" value="ECO:0007669"/>
    <property type="project" value="UniProtKB-SubCell"/>
</dbReference>
<keyword evidence="16" id="KW-1185">Reference proteome</keyword>
<evidence type="ECO:0000256" key="2">
    <source>
        <dbReference type="ARBA" id="ARBA00009726"/>
    </source>
</evidence>
<feature type="domain" description="ABC transporter" evidence="14">
    <location>
        <begin position="688"/>
        <end position="913"/>
    </location>
</feature>
<dbReference type="GO" id="GO:0005524">
    <property type="term" value="F:ATP binding"/>
    <property type="evidence" value="ECO:0007669"/>
    <property type="project" value="UniProtKB-KW"/>
</dbReference>
<dbReference type="FunFam" id="1.20.1560.10:FF:000113">
    <property type="entry name" value="ABC transporter, putative"/>
    <property type="match status" value="1"/>
</dbReference>
<reference evidence="17" key="1">
    <citation type="submission" date="2025-08" db="UniProtKB">
        <authorList>
            <consortium name="RefSeq"/>
        </authorList>
    </citation>
    <scope>IDENTIFICATION</scope>
</reference>
<sequence length="1543" mass="174056">MTFTWKWQDLCGKGKNFTEWRAGDFGYCFEQLAIICPTHLILAICSVYFAAAAQDNNRNLGEILSPPWFLILRVLVTVLLMIIPITGVTLSTLLNYQKLSIMDGVTECIIAFTWLTNLVFLWYLREVYWLSLRGPVIMNLAVLLTLASRIIQTRSVALHHLIHPNLNNPIEEYTVYISLAFHCLYLVSILPSRRREDIPGQSFLINYDPLETEPLISDHVNNYGGIQVDHRQVEIAEDGSSCFSRLSFHWVQPMMRRGTRSKIASVGDLHHLPRRLRTHTIVQNFSNSLIQYILSKGRAQSQTDPFWDNNEESINSFSASPSIAIQDPSSQNCGKHSLFKTLFKEYGNEYVLIGILKIFTDILSFSGPILLNYLISFMENSKTKESDGIFYACTLFLTSLIGSFCSSQFTYRIQVLQFKVRAAIITTLYKKVLSVNNVLMSEFSAGKIVNFMSTDTDRIVNFCVSFHQLWSLPLKVAIALFLLYQQIGLSFLAGLTFTLVIIPVNRWLAFKIQDISKLNMLQKDARVKVINELLYGIRMVKFYAWEKYFFEKINSLRQDELNSLKARKYLDACCAFFWATTPVMISVLTFVTYILLGKELTAAKVFTSLSLFVMLIAPLNAFPWVVNGVMEAAVSLQRVQQFVDVKNIDYEHYYSLYKSNEPTSDDCFSIQDGCFAWKPPEPVADSSDSLTDSFEHQPAVLNLTDINLDIKKGMFVGVIGKVGSGKSSLLYAILGEMSKIKGDIQVISALINDGFAFAPQEPWIQNDTIKANILFGQTENMKKYDQVISACALDADLTMLPHGDRTEVGENGTTLSGGQKARISLARALYQDKETYLLDDPLSAVDAHVAQHLYKKCIMGILSNKTCILCTHHIKYLQDADLIVVMKEGAIVRSGPPGEILENFSMNLADFTPKNRDELEDISGEKDDFVAPSKLVGAEEKETGSVRISVYKTYWKAIGTSLSIIILLSLLFMQASRNITDWWLSYWVSHSHEQGQQSTNGWANIIIDQSNQSMTNITNGKDNLNFYLGIYGGLAAGNSLFALCRAFSFAYGGINAAKVIHENLLRTILKAPTSFFDVTPIGRILNRFSSDTFSVDDSLPFVLNLLLANVYSLLGTLVIICYGLPWFCVLLVPLGFLYYFIQQYYRYTSREIKRISSITQSHIYAQFSETVSGLSVIRAFRESFRFQEDNLCKLDDNQRAQFADMTVSCWLDFRLQMIGVAIISGVAIIAVIEHHFQTSNVVLVGLALTYALSITQLLNGVVKFFTETEKMMVSVERAQQYIERIPHEREIGLNMPASSWPQKGCIVFRRVQLQYRPGLPNALVDVSFETRAGEKIGIVGRTGSGKSSLFLAIFRMVELKKGEILVDGINVASVDLTVLRSRLAIIPQDPFLFEGSVRENLDPCGICDNDDELLQALERCYLRETVEKLGGLDFKVIEHGRNFSVGQRQLFCLARALLSKSKILCIDEATANVDHQTDHLIQQTIRSEFVNTTVMTIAHRINTIMDSDSILVMDNGRVAEFAPPSTLRNDPESLFYRLVHTDR</sequence>
<dbReference type="SUPFAM" id="SSF90123">
    <property type="entry name" value="ABC transporter transmembrane region"/>
    <property type="match status" value="2"/>
</dbReference>
<dbReference type="FunFam" id="1.20.1560.10:FF:000037">
    <property type="entry name" value="ATP-binding cassette subfamily C member 10"/>
    <property type="match status" value="1"/>
</dbReference>
<feature type="domain" description="ABC transporter" evidence="14">
    <location>
        <begin position="1308"/>
        <end position="1540"/>
    </location>
</feature>
<dbReference type="EC" id="7.6.2.2" evidence="3"/>
<dbReference type="InterPro" id="IPR003593">
    <property type="entry name" value="AAA+_ATPase"/>
</dbReference>
<dbReference type="FunFam" id="3.40.50.300:FF:000163">
    <property type="entry name" value="Multidrug resistance-associated protein member 4"/>
    <property type="match status" value="1"/>
</dbReference>
<feature type="domain" description="ABC transmembrane type-1" evidence="15">
    <location>
        <begin position="351"/>
        <end position="631"/>
    </location>
</feature>
<feature type="transmembrane region" description="Helical" evidence="13">
    <location>
        <begin position="459"/>
        <end position="483"/>
    </location>
</feature>
<comment type="catalytic activity">
    <reaction evidence="12">
        <text>ATP + H2O + xenobioticSide 1 = ADP + phosphate + xenobioticSide 2.</text>
        <dbReference type="EC" id="7.6.2.2"/>
    </reaction>
</comment>
<feature type="transmembrane region" description="Helical" evidence="13">
    <location>
        <begin position="173"/>
        <end position="190"/>
    </location>
</feature>
<dbReference type="InterPro" id="IPR017871">
    <property type="entry name" value="ABC_transporter-like_CS"/>
</dbReference>
<name>A0A6P7SEF3_9MOLL</name>
<feature type="transmembrane region" description="Helical" evidence="13">
    <location>
        <begin position="136"/>
        <end position="153"/>
    </location>
</feature>
<evidence type="ECO:0000256" key="5">
    <source>
        <dbReference type="ARBA" id="ARBA00022692"/>
    </source>
</evidence>
<feature type="transmembrane region" description="Helical" evidence="13">
    <location>
        <begin position="575"/>
        <end position="596"/>
    </location>
</feature>
<evidence type="ECO:0000256" key="6">
    <source>
        <dbReference type="ARBA" id="ARBA00022737"/>
    </source>
</evidence>
<keyword evidence="6" id="KW-0677">Repeat</keyword>
<dbReference type="RefSeq" id="XP_029636560.1">
    <property type="nucleotide sequence ID" value="XM_029780700.2"/>
</dbReference>
<feature type="transmembrane region" description="Helical" evidence="13">
    <location>
        <begin position="602"/>
        <end position="626"/>
    </location>
</feature>
<dbReference type="PROSITE" id="PS50929">
    <property type="entry name" value="ABC_TM1F"/>
    <property type="match status" value="2"/>
</dbReference>
<dbReference type="KEGG" id="osn:115211942"/>
<accession>A0A6P7SEF3</accession>
<dbReference type="InterPro" id="IPR050173">
    <property type="entry name" value="ABC_transporter_C-like"/>
</dbReference>
<dbReference type="InterPro" id="IPR011527">
    <property type="entry name" value="ABC1_TM_dom"/>
</dbReference>
<gene>
    <name evidence="17" type="primary">LOC115211942</name>
</gene>
<evidence type="ECO:0000256" key="1">
    <source>
        <dbReference type="ARBA" id="ARBA00004141"/>
    </source>
</evidence>
<protein>
    <recommendedName>
        <fullName evidence="3">ABC-type xenobiotic transporter</fullName>
        <ecNumber evidence="3">7.6.2.2</ecNumber>
    </recommendedName>
</protein>
<evidence type="ECO:0000259" key="15">
    <source>
        <dbReference type="PROSITE" id="PS50929"/>
    </source>
</evidence>
<proteinExistence type="inferred from homology"/>
<feature type="transmembrane region" description="Helical" evidence="13">
    <location>
        <begin position="489"/>
        <end position="508"/>
    </location>
</feature>
<dbReference type="GO" id="GO:0008559">
    <property type="term" value="F:ABC-type xenobiotic transporter activity"/>
    <property type="evidence" value="ECO:0007669"/>
    <property type="project" value="UniProtKB-EC"/>
</dbReference>
<feature type="transmembrane region" description="Helical" evidence="13">
    <location>
        <begin position="1215"/>
        <end position="1236"/>
    </location>
</feature>
<evidence type="ECO:0000256" key="3">
    <source>
        <dbReference type="ARBA" id="ARBA00012191"/>
    </source>
</evidence>
<dbReference type="FunFam" id="3.40.50.300:FF:000997">
    <property type="entry name" value="Multidrug resistance-associated protein 1"/>
    <property type="match status" value="1"/>
</dbReference>
<dbReference type="Proteomes" id="UP000515154">
    <property type="component" value="Linkage group LG1"/>
</dbReference>
<feature type="transmembrane region" description="Helical" evidence="13">
    <location>
        <begin position="954"/>
        <end position="975"/>
    </location>
</feature>
<feature type="transmembrane region" description="Helical" evidence="13">
    <location>
        <begin position="1242"/>
        <end position="1262"/>
    </location>
</feature>
<keyword evidence="4" id="KW-0813">Transport</keyword>
<dbReference type="CDD" id="cd18598">
    <property type="entry name" value="ABC_6TM_MRP7_D1_like"/>
    <property type="match status" value="1"/>
</dbReference>
<keyword evidence="10 13" id="KW-1133">Transmembrane helix</keyword>
<evidence type="ECO:0000259" key="14">
    <source>
        <dbReference type="PROSITE" id="PS50893"/>
    </source>
</evidence>
<feature type="domain" description="ABC transmembrane type-1" evidence="15">
    <location>
        <begin position="964"/>
        <end position="1270"/>
    </location>
</feature>
<dbReference type="PANTHER" id="PTHR24223">
    <property type="entry name" value="ATP-BINDING CASSETTE SUB-FAMILY C"/>
    <property type="match status" value="1"/>
</dbReference>
<evidence type="ECO:0000256" key="7">
    <source>
        <dbReference type="ARBA" id="ARBA00022741"/>
    </source>
</evidence>
<evidence type="ECO:0000256" key="8">
    <source>
        <dbReference type="ARBA" id="ARBA00022840"/>
    </source>
</evidence>
<dbReference type="PROSITE" id="PS00211">
    <property type="entry name" value="ABC_TRANSPORTER_1"/>
    <property type="match status" value="2"/>
</dbReference>
<keyword evidence="8" id="KW-0067">ATP-binding</keyword>
<dbReference type="Pfam" id="PF00005">
    <property type="entry name" value="ABC_tran"/>
    <property type="match status" value="2"/>
</dbReference>
<evidence type="ECO:0000256" key="11">
    <source>
        <dbReference type="ARBA" id="ARBA00023136"/>
    </source>
</evidence>
<dbReference type="CDD" id="cd03244">
    <property type="entry name" value="ABCC_MRP_domain2"/>
    <property type="match status" value="1"/>
</dbReference>
<feature type="transmembrane region" description="Helical" evidence="13">
    <location>
        <begin position="350"/>
        <end position="376"/>
    </location>
</feature>
<dbReference type="InterPro" id="IPR036640">
    <property type="entry name" value="ABC1_TM_sf"/>
</dbReference>
<dbReference type="PROSITE" id="PS50893">
    <property type="entry name" value="ABC_TRANSPORTER_2"/>
    <property type="match status" value="2"/>
</dbReference>
<dbReference type="SUPFAM" id="SSF52540">
    <property type="entry name" value="P-loop containing nucleoside triphosphate hydrolases"/>
    <property type="match status" value="2"/>
</dbReference>
<evidence type="ECO:0000256" key="12">
    <source>
        <dbReference type="ARBA" id="ARBA00034018"/>
    </source>
</evidence>
<evidence type="ECO:0000313" key="16">
    <source>
        <dbReference type="Proteomes" id="UP000515154"/>
    </source>
</evidence>
<dbReference type="Gene3D" id="3.40.50.300">
    <property type="entry name" value="P-loop containing nucleotide triphosphate hydrolases"/>
    <property type="match status" value="2"/>
</dbReference>
<organism evidence="16 17">
    <name type="scientific">Octopus sinensis</name>
    <name type="common">East Asian common octopus</name>
    <dbReference type="NCBI Taxonomy" id="2607531"/>
    <lineage>
        <taxon>Eukaryota</taxon>
        <taxon>Metazoa</taxon>
        <taxon>Spiralia</taxon>
        <taxon>Lophotrochozoa</taxon>
        <taxon>Mollusca</taxon>
        <taxon>Cephalopoda</taxon>
        <taxon>Coleoidea</taxon>
        <taxon>Octopodiformes</taxon>
        <taxon>Octopoda</taxon>
        <taxon>Incirrata</taxon>
        <taxon>Octopodidae</taxon>
        <taxon>Octopus</taxon>
    </lineage>
</organism>
<dbReference type="PANTHER" id="PTHR24223:SF330">
    <property type="entry name" value="ATP-BINDING CASSETTE SUB-FAMILY C MEMBER 10"/>
    <property type="match status" value="1"/>
</dbReference>
<evidence type="ECO:0000256" key="13">
    <source>
        <dbReference type="SAM" id="Phobius"/>
    </source>
</evidence>
<feature type="transmembrane region" description="Helical" evidence="13">
    <location>
        <begin position="32"/>
        <end position="51"/>
    </location>
</feature>
<dbReference type="GO" id="GO:0016887">
    <property type="term" value="F:ATP hydrolysis activity"/>
    <property type="evidence" value="ECO:0007669"/>
    <property type="project" value="InterPro"/>
</dbReference>
<dbReference type="CDD" id="cd03250">
    <property type="entry name" value="ABCC_MRP_domain1"/>
    <property type="match status" value="1"/>
</dbReference>
<evidence type="ECO:0000256" key="9">
    <source>
        <dbReference type="ARBA" id="ARBA00022967"/>
    </source>
</evidence>
<keyword evidence="5 13" id="KW-0812">Transmembrane</keyword>
<evidence type="ECO:0000256" key="4">
    <source>
        <dbReference type="ARBA" id="ARBA00022448"/>
    </source>
</evidence>
<keyword evidence="7" id="KW-0547">Nucleotide-binding</keyword>
<dbReference type="CDD" id="cd18605">
    <property type="entry name" value="ABC_6TM_MRP7_D2_like"/>
    <property type="match status" value="1"/>
</dbReference>
<dbReference type="InterPro" id="IPR027417">
    <property type="entry name" value="P-loop_NTPase"/>
</dbReference>